<dbReference type="InterPro" id="IPR005260">
    <property type="entry name" value="Asp_kin_monofn"/>
</dbReference>
<dbReference type="GO" id="GO:0009089">
    <property type="term" value="P:lysine biosynthetic process via diaminopimelate"/>
    <property type="evidence" value="ECO:0007669"/>
    <property type="project" value="InterPro"/>
</dbReference>
<keyword evidence="10" id="KW-0028">Amino-acid biosynthesis</keyword>
<dbReference type="InterPro" id="IPR054352">
    <property type="entry name" value="ACT_Aspartokinase"/>
</dbReference>
<dbReference type="EMBL" id="JADIMM010000023">
    <property type="protein sequence ID" value="MBO8456923.1"/>
    <property type="molecule type" value="Genomic_DNA"/>
</dbReference>
<evidence type="ECO:0000256" key="10">
    <source>
        <dbReference type="RuleBase" id="RU004249"/>
    </source>
</evidence>
<keyword evidence="3 9" id="KW-0808">Transferase</keyword>
<keyword evidence="6 8" id="KW-0067">ATP-binding</keyword>
<comment type="caution">
    <text evidence="12">The sequence shown here is derived from an EMBL/GenBank/DDBJ whole genome shotgun (WGS) entry which is preliminary data.</text>
</comment>
<evidence type="ECO:0000256" key="4">
    <source>
        <dbReference type="ARBA" id="ARBA00022741"/>
    </source>
</evidence>
<dbReference type="PIRSF" id="PIRSF000726">
    <property type="entry name" value="Asp_kin"/>
    <property type="match status" value="1"/>
</dbReference>
<gene>
    <name evidence="12" type="ORF">IAA81_01695</name>
</gene>
<dbReference type="SUPFAM" id="SSF55021">
    <property type="entry name" value="ACT-like"/>
    <property type="match status" value="2"/>
</dbReference>
<evidence type="ECO:0000256" key="3">
    <source>
        <dbReference type="ARBA" id="ARBA00022679"/>
    </source>
</evidence>
<reference evidence="12" key="1">
    <citation type="submission" date="2020-10" db="EMBL/GenBank/DDBJ databases">
        <authorList>
            <person name="Gilroy R."/>
        </authorList>
    </citation>
    <scope>NUCLEOTIDE SEQUENCE</scope>
    <source>
        <strain evidence="12">10532</strain>
    </source>
</reference>
<evidence type="ECO:0000256" key="6">
    <source>
        <dbReference type="ARBA" id="ARBA00022840"/>
    </source>
</evidence>
<comment type="catalytic activity">
    <reaction evidence="7 9">
        <text>L-aspartate + ATP = 4-phospho-L-aspartate + ADP</text>
        <dbReference type="Rhea" id="RHEA:23776"/>
        <dbReference type="ChEBI" id="CHEBI:29991"/>
        <dbReference type="ChEBI" id="CHEBI:30616"/>
        <dbReference type="ChEBI" id="CHEBI:57535"/>
        <dbReference type="ChEBI" id="CHEBI:456216"/>
        <dbReference type="EC" id="2.7.2.4"/>
    </reaction>
</comment>
<sequence length="443" mass="48546">MIVMKFGGSSVADAQRIRHVASIITSFSNKKPIVVLSAMGDTTDDLLAASEEALNGNVNIDAVEKLHRETAETLGVSFSVIEPLLSELRTLLTGVSMLRELSPRSRDYLVSFGERLSVRLMAEYLSSINHPAVYYDAWDIGMRSDSNFMSADLLPETWDNIKNFFSDYGKKDDDPIPVVTGFIAKDEKGEITTLGRGGSDLSATIIGAALNVEEVQTWKDVDGIMSADPRIVKNAHTVPVITYDEAAELAYFGAQVLHPRSMQPCLKTGTPVRVKNSYNIDSPGTRIIPWYTERPAHDVRAITAKKNVTLIDIVSTRMVGQSGFLSRVFDVFEECKISVDVVATSEVSISLTVDGDAKLDKLKELLEKVASVNIKEKKAIITVICDITKSSSILAKAFNALAEQKINIQMLSQGASKVNVSMICNENQVETVLTSLHSAFFEK</sequence>
<dbReference type="Pfam" id="PF22468">
    <property type="entry name" value="ACT_9"/>
    <property type="match status" value="2"/>
</dbReference>
<proteinExistence type="inferred from homology"/>
<dbReference type="InterPro" id="IPR001341">
    <property type="entry name" value="Asp_kinase"/>
</dbReference>
<evidence type="ECO:0000256" key="7">
    <source>
        <dbReference type="ARBA" id="ARBA00047872"/>
    </source>
</evidence>
<dbReference type="EC" id="2.7.2.4" evidence="9"/>
<dbReference type="InterPro" id="IPR036393">
    <property type="entry name" value="AceGlu_kinase-like_sf"/>
</dbReference>
<name>A0A9D9HNG0_9SPIR</name>
<comment type="similarity">
    <text evidence="2 9">Belongs to the aspartokinase family.</text>
</comment>
<dbReference type="GO" id="GO:0005829">
    <property type="term" value="C:cytosol"/>
    <property type="evidence" value="ECO:0007669"/>
    <property type="project" value="TreeGrafter"/>
</dbReference>
<keyword evidence="4 8" id="KW-0547">Nucleotide-binding</keyword>
<dbReference type="GO" id="GO:0005524">
    <property type="term" value="F:ATP binding"/>
    <property type="evidence" value="ECO:0007669"/>
    <property type="project" value="UniProtKB-KW"/>
</dbReference>
<evidence type="ECO:0000256" key="2">
    <source>
        <dbReference type="ARBA" id="ARBA00010122"/>
    </source>
</evidence>
<evidence type="ECO:0000313" key="12">
    <source>
        <dbReference type="EMBL" id="MBO8456923.1"/>
    </source>
</evidence>
<dbReference type="AlphaFoldDB" id="A0A9D9HNG0"/>
<feature type="binding site" evidence="8">
    <location>
        <position position="230"/>
    </location>
    <ligand>
        <name>ATP</name>
        <dbReference type="ChEBI" id="CHEBI:30616"/>
    </ligand>
</feature>
<dbReference type="Gene3D" id="3.30.70.260">
    <property type="match status" value="2"/>
</dbReference>
<comment type="pathway">
    <text evidence="10">Amino-acid biosynthesis; L-threonine biosynthesis; L-threonine from L-aspartate: step 1/5.</text>
</comment>
<dbReference type="Proteomes" id="UP000823638">
    <property type="component" value="Unassembled WGS sequence"/>
</dbReference>
<dbReference type="GO" id="GO:0009090">
    <property type="term" value="P:homoserine biosynthetic process"/>
    <property type="evidence" value="ECO:0007669"/>
    <property type="project" value="TreeGrafter"/>
</dbReference>
<protein>
    <recommendedName>
        <fullName evidence="9">Aspartokinase</fullName>
        <ecNumber evidence="9">2.7.2.4</ecNumber>
    </recommendedName>
</protein>
<comment type="pathway">
    <text evidence="10">Amino-acid biosynthesis; L-methionine biosynthesis via de novo pathway; L-homoserine from L-aspartate: step 1/3.</text>
</comment>
<dbReference type="Gene3D" id="1.20.120.1320">
    <property type="entry name" value="Aspartokinase, catalytic domain"/>
    <property type="match status" value="1"/>
</dbReference>
<dbReference type="PANTHER" id="PTHR21499:SF59">
    <property type="entry name" value="ASPARTOKINASE"/>
    <property type="match status" value="1"/>
</dbReference>
<evidence type="ECO:0000259" key="11">
    <source>
        <dbReference type="PROSITE" id="PS51671"/>
    </source>
</evidence>
<evidence type="ECO:0000313" key="13">
    <source>
        <dbReference type="Proteomes" id="UP000823638"/>
    </source>
</evidence>
<reference evidence="12" key="2">
    <citation type="journal article" date="2021" name="PeerJ">
        <title>Extensive microbial diversity within the chicken gut microbiome revealed by metagenomics and culture.</title>
        <authorList>
            <person name="Gilroy R."/>
            <person name="Ravi A."/>
            <person name="Getino M."/>
            <person name="Pursley I."/>
            <person name="Horton D.L."/>
            <person name="Alikhan N.F."/>
            <person name="Baker D."/>
            <person name="Gharbi K."/>
            <person name="Hall N."/>
            <person name="Watson M."/>
            <person name="Adriaenssens E.M."/>
            <person name="Foster-Nyarko E."/>
            <person name="Jarju S."/>
            <person name="Secka A."/>
            <person name="Antonio M."/>
            <person name="Oren A."/>
            <person name="Chaudhuri R.R."/>
            <person name="La Ragione R."/>
            <person name="Hildebrand F."/>
            <person name="Pallen M.J."/>
        </authorList>
    </citation>
    <scope>NUCLEOTIDE SEQUENCE</scope>
    <source>
        <strain evidence="12">10532</strain>
    </source>
</reference>
<feature type="binding site" evidence="8">
    <location>
        <begin position="5"/>
        <end position="8"/>
    </location>
    <ligand>
        <name>ATP</name>
        <dbReference type="ChEBI" id="CHEBI:30616"/>
    </ligand>
</feature>
<dbReference type="InterPro" id="IPR045865">
    <property type="entry name" value="ACT-like_dom_sf"/>
</dbReference>
<dbReference type="PROSITE" id="PS51671">
    <property type="entry name" value="ACT"/>
    <property type="match status" value="1"/>
</dbReference>
<dbReference type="PROSITE" id="PS00324">
    <property type="entry name" value="ASPARTOKINASE"/>
    <property type="match status" value="1"/>
</dbReference>
<dbReference type="InterPro" id="IPR018042">
    <property type="entry name" value="Aspartate_kinase_CS"/>
</dbReference>
<dbReference type="GO" id="GO:0004072">
    <property type="term" value="F:aspartate kinase activity"/>
    <property type="evidence" value="ECO:0007669"/>
    <property type="project" value="UniProtKB-EC"/>
</dbReference>
<evidence type="ECO:0000256" key="1">
    <source>
        <dbReference type="ARBA" id="ARBA00004766"/>
    </source>
</evidence>
<evidence type="ECO:0000256" key="5">
    <source>
        <dbReference type="ARBA" id="ARBA00022777"/>
    </source>
</evidence>
<dbReference type="NCBIfam" id="TIGR00657">
    <property type="entry name" value="asp_kinases"/>
    <property type="match status" value="1"/>
</dbReference>
<dbReference type="InterPro" id="IPR042199">
    <property type="entry name" value="AsparK_Bifunc_asparK/hSer_DH"/>
</dbReference>
<evidence type="ECO:0000256" key="9">
    <source>
        <dbReference type="RuleBase" id="RU003448"/>
    </source>
</evidence>
<evidence type="ECO:0000256" key="8">
    <source>
        <dbReference type="PIRSR" id="PIRSR000726-1"/>
    </source>
</evidence>
<dbReference type="Gene3D" id="3.40.1160.10">
    <property type="entry name" value="Acetylglutamate kinase-like"/>
    <property type="match status" value="1"/>
</dbReference>
<dbReference type="InterPro" id="IPR002912">
    <property type="entry name" value="ACT_dom"/>
</dbReference>
<feature type="binding site" evidence="8">
    <location>
        <position position="43"/>
    </location>
    <ligand>
        <name>substrate</name>
    </ligand>
</feature>
<dbReference type="PANTHER" id="PTHR21499">
    <property type="entry name" value="ASPARTATE KINASE"/>
    <property type="match status" value="1"/>
</dbReference>
<comment type="pathway">
    <text evidence="1 10">Amino-acid biosynthesis; L-lysine biosynthesis via DAP pathway; (S)-tetrahydrodipicolinate from L-aspartate: step 1/4.</text>
</comment>
<feature type="binding site" evidence="8">
    <location>
        <position position="114"/>
    </location>
    <ligand>
        <name>substrate</name>
    </ligand>
</feature>
<dbReference type="SUPFAM" id="SSF53633">
    <property type="entry name" value="Carbamate kinase-like"/>
    <property type="match status" value="1"/>
</dbReference>
<keyword evidence="5 9" id="KW-0418">Kinase</keyword>
<dbReference type="Pfam" id="PF00696">
    <property type="entry name" value="AA_kinase"/>
    <property type="match status" value="1"/>
</dbReference>
<accession>A0A9D9HNG0</accession>
<feature type="domain" description="ACT" evidence="11">
    <location>
        <begin position="313"/>
        <end position="383"/>
    </location>
</feature>
<organism evidence="12 13">
    <name type="scientific">Candidatus Gallitreponema excrementavium</name>
    <dbReference type="NCBI Taxonomy" id="2840840"/>
    <lineage>
        <taxon>Bacteria</taxon>
        <taxon>Pseudomonadati</taxon>
        <taxon>Spirochaetota</taxon>
        <taxon>Spirochaetia</taxon>
        <taxon>Spirochaetales</taxon>
        <taxon>Candidatus Gallitreponema</taxon>
    </lineage>
</organism>
<dbReference type="InterPro" id="IPR001048">
    <property type="entry name" value="Asp/Glu/Uridylate_kinase"/>
</dbReference>